<dbReference type="Proteomes" id="UP000193642">
    <property type="component" value="Unassembled WGS sequence"/>
</dbReference>
<dbReference type="AlphaFoldDB" id="A0A1Y2CFC8"/>
<dbReference type="EMBL" id="MCGO01000019">
    <property type="protein sequence ID" value="ORY45739.1"/>
    <property type="molecule type" value="Genomic_DNA"/>
</dbReference>
<accession>A0A1Y2CFC8</accession>
<organism evidence="2 3">
    <name type="scientific">Rhizoclosmatium globosum</name>
    <dbReference type="NCBI Taxonomy" id="329046"/>
    <lineage>
        <taxon>Eukaryota</taxon>
        <taxon>Fungi</taxon>
        <taxon>Fungi incertae sedis</taxon>
        <taxon>Chytridiomycota</taxon>
        <taxon>Chytridiomycota incertae sedis</taxon>
        <taxon>Chytridiomycetes</taxon>
        <taxon>Chytridiales</taxon>
        <taxon>Chytriomycetaceae</taxon>
        <taxon>Rhizoclosmatium</taxon>
    </lineage>
</organism>
<feature type="compositionally biased region" description="Low complexity" evidence="1">
    <location>
        <begin position="74"/>
        <end position="83"/>
    </location>
</feature>
<feature type="compositionally biased region" description="Polar residues" evidence="1">
    <location>
        <begin position="84"/>
        <end position="100"/>
    </location>
</feature>
<protein>
    <submittedName>
        <fullName evidence="2">Uncharacterized protein</fullName>
    </submittedName>
</protein>
<evidence type="ECO:0000313" key="3">
    <source>
        <dbReference type="Proteomes" id="UP000193642"/>
    </source>
</evidence>
<keyword evidence="3" id="KW-1185">Reference proteome</keyword>
<feature type="region of interest" description="Disordered" evidence="1">
    <location>
        <begin position="71"/>
        <end position="105"/>
    </location>
</feature>
<evidence type="ECO:0000256" key="1">
    <source>
        <dbReference type="SAM" id="MobiDB-lite"/>
    </source>
</evidence>
<sequence>MTIPATQTYTLCTYDQDLIAHLESLTVFEPRPTSYDSLPKDKVKSLRSKQSSNISLRSKYLHDSSVSMTVVPHSSSDALSDSSFTTTHLPSNQNVRQEPSQKLKRTAPNPVQLKPVVQVYGVPILSAPPASPKWRKRRASNDSTASVDSSWSSDSGFYGIL</sequence>
<proteinExistence type="predicted"/>
<feature type="compositionally biased region" description="Low complexity" evidence="1">
    <location>
        <begin position="141"/>
        <end position="155"/>
    </location>
</feature>
<feature type="region of interest" description="Disordered" evidence="1">
    <location>
        <begin position="128"/>
        <end position="161"/>
    </location>
</feature>
<gene>
    <name evidence="2" type="ORF">BCR33DRAFT_716360</name>
</gene>
<evidence type="ECO:0000313" key="2">
    <source>
        <dbReference type="EMBL" id="ORY45739.1"/>
    </source>
</evidence>
<comment type="caution">
    <text evidence="2">The sequence shown here is derived from an EMBL/GenBank/DDBJ whole genome shotgun (WGS) entry which is preliminary data.</text>
</comment>
<reference evidence="2 3" key="1">
    <citation type="submission" date="2016-07" db="EMBL/GenBank/DDBJ databases">
        <title>Pervasive Adenine N6-methylation of Active Genes in Fungi.</title>
        <authorList>
            <consortium name="DOE Joint Genome Institute"/>
            <person name="Mondo S.J."/>
            <person name="Dannebaum R.O."/>
            <person name="Kuo R.C."/>
            <person name="Labutti K."/>
            <person name="Haridas S."/>
            <person name="Kuo A."/>
            <person name="Salamov A."/>
            <person name="Ahrendt S.R."/>
            <person name="Lipzen A."/>
            <person name="Sullivan W."/>
            <person name="Andreopoulos W.B."/>
            <person name="Clum A."/>
            <person name="Lindquist E."/>
            <person name="Daum C."/>
            <person name="Ramamoorthy G.K."/>
            <person name="Gryganskyi A."/>
            <person name="Culley D."/>
            <person name="Magnuson J.K."/>
            <person name="James T.Y."/>
            <person name="O'Malley M.A."/>
            <person name="Stajich J.E."/>
            <person name="Spatafora J.W."/>
            <person name="Visel A."/>
            <person name="Grigoriev I.V."/>
        </authorList>
    </citation>
    <scope>NUCLEOTIDE SEQUENCE [LARGE SCALE GENOMIC DNA]</scope>
    <source>
        <strain evidence="2 3">JEL800</strain>
    </source>
</reference>
<feature type="region of interest" description="Disordered" evidence="1">
    <location>
        <begin position="30"/>
        <end position="50"/>
    </location>
</feature>
<name>A0A1Y2CFC8_9FUNG</name>